<keyword evidence="2" id="KW-1185">Reference proteome</keyword>
<accession>A0ABS5ZJP5</accession>
<sequence>MIISDIDILRDGGSIIFQITEGELSGFYYLETPLKGVERNLMRNGSIVEVDSKLYEQIRLELVCWVKKNVNTKEYQKLRLFVKNMILEKIPPEASHLFKYILILTVVNFMENKRKG</sequence>
<evidence type="ECO:0000313" key="2">
    <source>
        <dbReference type="Proteomes" id="UP000690515"/>
    </source>
</evidence>
<organism evidence="1 2">
    <name type="scientific">Zooshikella harenae</name>
    <dbReference type="NCBI Taxonomy" id="2827238"/>
    <lineage>
        <taxon>Bacteria</taxon>
        <taxon>Pseudomonadati</taxon>
        <taxon>Pseudomonadota</taxon>
        <taxon>Gammaproteobacteria</taxon>
        <taxon>Oceanospirillales</taxon>
        <taxon>Zooshikellaceae</taxon>
        <taxon>Zooshikella</taxon>
    </lineage>
</organism>
<gene>
    <name evidence="1" type="ORF">KCG35_24980</name>
</gene>
<evidence type="ECO:0000313" key="1">
    <source>
        <dbReference type="EMBL" id="MBU2714306.1"/>
    </source>
</evidence>
<dbReference type="EMBL" id="JAGSOY010000213">
    <property type="protein sequence ID" value="MBU2714306.1"/>
    <property type="molecule type" value="Genomic_DNA"/>
</dbReference>
<name>A0ABS5ZJP5_9GAMM</name>
<protein>
    <submittedName>
        <fullName evidence="1">Uncharacterized protein</fullName>
    </submittedName>
</protein>
<dbReference type="RefSeq" id="WP_215822565.1">
    <property type="nucleotide sequence ID" value="NZ_JAGSOY010000213.1"/>
</dbReference>
<proteinExistence type="predicted"/>
<dbReference type="Proteomes" id="UP000690515">
    <property type="component" value="Unassembled WGS sequence"/>
</dbReference>
<comment type="caution">
    <text evidence="1">The sequence shown here is derived from an EMBL/GenBank/DDBJ whole genome shotgun (WGS) entry which is preliminary data.</text>
</comment>
<reference evidence="1 2" key="1">
    <citation type="submission" date="2021-04" db="EMBL/GenBank/DDBJ databases">
        <authorList>
            <person name="Pira H."/>
            <person name="Risdian C."/>
            <person name="Wink J."/>
        </authorList>
    </citation>
    <scope>NUCLEOTIDE SEQUENCE [LARGE SCALE GENOMIC DNA]</scope>
    <source>
        <strain evidence="1 2">WH53</strain>
    </source>
</reference>